<dbReference type="GO" id="GO:0000139">
    <property type="term" value="C:Golgi membrane"/>
    <property type="evidence" value="ECO:0007669"/>
    <property type="project" value="TreeGrafter"/>
</dbReference>
<keyword evidence="3 11" id="KW-0812">Transmembrane</keyword>
<dbReference type="GO" id="GO:0030512">
    <property type="term" value="P:negative regulation of transforming growth factor beta receptor signaling pathway"/>
    <property type="evidence" value="ECO:0007669"/>
    <property type="project" value="InterPro"/>
</dbReference>
<dbReference type="InterPro" id="IPR036055">
    <property type="entry name" value="LDL_receptor-like_sf"/>
</dbReference>
<keyword evidence="5" id="KW-0967">Endosome</keyword>
<reference evidence="13" key="1">
    <citation type="submission" date="2025-08" db="UniProtKB">
        <authorList>
            <consortium name="RefSeq"/>
        </authorList>
    </citation>
    <scope>IDENTIFICATION</scope>
</reference>
<comment type="subcellular location">
    <subcellularLocation>
        <location evidence="1">Early endosome membrane</location>
        <topology evidence="1">Single-pass membrane protein</topology>
    </subcellularLocation>
</comment>
<evidence type="ECO:0000256" key="1">
    <source>
        <dbReference type="ARBA" id="ARBA00004391"/>
    </source>
</evidence>
<dbReference type="CTD" id="753"/>
<keyword evidence="8 9" id="KW-1015">Disulfide bond</keyword>
<evidence type="ECO:0000256" key="10">
    <source>
        <dbReference type="SAM" id="MobiDB-lite"/>
    </source>
</evidence>
<comment type="caution">
    <text evidence="9">Lacks conserved residue(s) required for the propagation of feature annotation.</text>
</comment>
<dbReference type="InParanoid" id="A0A6P6DTA1"/>
<evidence type="ECO:0000256" key="2">
    <source>
        <dbReference type="ARBA" id="ARBA00009908"/>
    </source>
</evidence>
<dbReference type="AlphaFoldDB" id="A0A6P6DTA1"/>
<dbReference type="PANTHER" id="PTHR16514">
    <property type="entry name" value="LOW DENSITY LIPOPROTEIN RECEPTOR CLASS A DOMAIN-CONTAINING 4A"/>
    <property type="match status" value="1"/>
</dbReference>
<evidence type="ECO:0000313" key="13">
    <source>
        <dbReference type="RefSeq" id="XP_023563252.1"/>
    </source>
</evidence>
<keyword evidence="4" id="KW-0734">Signal transduction inhibitor</keyword>
<dbReference type="Pfam" id="PF00057">
    <property type="entry name" value="Ldl_recept_a"/>
    <property type="match status" value="1"/>
</dbReference>
<gene>
    <name evidence="13" type="primary">Ldlrad4</name>
</gene>
<feature type="disulfide bond" evidence="9">
    <location>
        <begin position="32"/>
        <end position="47"/>
    </location>
</feature>
<evidence type="ECO:0000256" key="4">
    <source>
        <dbReference type="ARBA" id="ARBA00022700"/>
    </source>
</evidence>
<dbReference type="PROSITE" id="PS01209">
    <property type="entry name" value="LDLRA_1"/>
    <property type="match status" value="1"/>
</dbReference>
<evidence type="ECO:0000256" key="8">
    <source>
        <dbReference type="ARBA" id="ARBA00023157"/>
    </source>
</evidence>
<evidence type="ECO:0000256" key="3">
    <source>
        <dbReference type="ARBA" id="ARBA00022692"/>
    </source>
</evidence>
<dbReference type="Gene3D" id="4.10.400.10">
    <property type="entry name" value="Low-density Lipoprotein Receptor"/>
    <property type="match status" value="1"/>
</dbReference>
<evidence type="ECO:0000256" key="11">
    <source>
        <dbReference type="SAM" id="Phobius"/>
    </source>
</evidence>
<dbReference type="Proteomes" id="UP000515203">
    <property type="component" value="Unplaced"/>
</dbReference>
<organism evidence="12 13">
    <name type="scientific">Octodon degus</name>
    <name type="common">Degu</name>
    <name type="synonym">Sciurus degus</name>
    <dbReference type="NCBI Taxonomy" id="10160"/>
    <lineage>
        <taxon>Eukaryota</taxon>
        <taxon>Metazoa</taxon>
        <taxon>Chordata</taxon>
        <taxon>Craniata</taxon>
        <taxon>Vertebrata</taxon>
        <taxon>Euteleostomi</taxon>
        <taxon>Mammalia</taxon>
        <taxon>Eutheria</taxon>
        <taxon>Euarchontoglires</taxon>
        <taxon>Glires</taxon>
        <taxon>Rodentia</taxon>
        <taxon>Hystricomorpha</taxon>
        <taxon>Octodontidae</taxon>
        <taxon>Octodon</taxon>
    </lineage>
</organism>
<proteinExistence type="inferred from homology"/>
<feature type="compositionally biased region" description="Basic and acidic residues" evidence="10">
    <location>
        <begin position="221"/>
        <end position="230"/>
    </location>
</feature>
<dbReference type="SUPFAM" id="SSF57424">
    <property type="entry name" value="LDL receptor-like module"/>
    <property type="match status" value="1"/>
</dbReference>
<keyword evidence="7 11" id="KW-0472">Membrane</keyword>
<dbReference type="InterPro" id="IPR002172">
    <property type="entry name" value="LDrepeatLR_classA_rpt"/>
</dbReference>
<feature type="compositionally biased region" description="Basic and acidic residues" evidence="10">
    <location>
        <begin position="182"/>
        <end position="193"/>
    </location>
</feature>
<dbReference type="RefSeq" id="XP_023563252.1">
    <property type="nucleotide sequence ID" value="XM_023707484.1"/>
</dbReference>
<evidence type="ECO:0000313" key="12">
    <source>
        <dbReference type="Proteomes" id="UP000515203"/>
    </source>
</evidence>
<dbReference type="OrthoDB" id="10038550at2759"/>
<protein>
    <submittedName>
        <fullName evidence="13">Low-density lipoprotein receptor class A domain-containing protein 4</fullName>
    </submittedName>
</protein>
<keyword evidence="13" id="KW-0675">Receptor</keyword>
<dbReference type="InterPro" id="IPR023415">
    <property type="entry name" value="LDLR_class-A_CS"/>
</dbReference>
<keyword evidence="6 11" id="KW-1133">Transmembrane helix</keyword>
<comment type="similarity">
    <text evidence="2">Belongs to the PMEPA1 family.</text>
</comment>
<dbReference type="InterPro" id="IPR043445">
    <property type="entry name" value="TMEPAI/LRAD4"/>
</dbReference>
<evidence type="ECO:0000256" key="6">
    <source>
        <dbReference type="ARBA" id="ARBA00022989"/>
    </source>
</evidence>
<accession>A0A6P6DTA1</accession>
<dbReference type="GO" id="GO:0031901">
    <property type="term" value="C:early endosome membrane"/>
    <property type="evidence" value="ECO:0007669"/>
    <property type="project" value="UniProtKB-SubCell"/>
</dbReference>
<feature type="region of interest" description="Disordered" evidence="10">
    <location>
        <begin position="182"/>
        <end position="230"/>
    </location>
</feature>
<evidence type="ECO:0000256" key="7">
    <source>
        <dbReference type="ARBA" id="ARBA00023136"/>
    </source>
</evidence>
<dbReference type="GO" id="GO:0070412">
    <property type="term" value="F:R-SMAD binding"/>
    <property type="evidence" value="ECO:0007669"/>
    <property type="project" value="InterPro"/>
</dbReference>
<evidence type="ECO:0000256" key="9">
    <source>
        <dbReference type="PROSITE-ProRule" id="PRU00124"/>
    </source>
</evidence>
<sequence length="230" mass="24827">MQEAGFQATDAFTECKFTCASGKCLYFGSLVCNQQNDCGDNSDEENCLLVTEHPPPAIFNSELEFAQIIIVVVVVTVMVVVVVCLLSHYKVSTRSFVQHPGQGRQQGAGVLPEGCLWPSDGAVLRPGASEVSFAPRDRFGRPVLAPALSYARPELDLPPTIALADGEEPQHLGARALRLRDPEQQRELSRESVRAPPNRTVFAGASRPCPPSSRAGVSPTRVDRDAASLK</sequence>
<dbReference type="SMART" id="SM00192">
    <property type="entry name" value="LDLa"/>
    <property type="match status" value="1"/>
</dbReference>
<feature type="transmembrane region" description="Helical" evidence="11">
    <location>
        <begin position="65"/>
        <end position="86"/>
    </location>
</feature>
<dbReference type="PANTHER" id="PTHR16514:SF4">
    <property type="entry name" value="LOW-DENSITY LIPOPROTEIN RECEPTOR CLASS A DOMAIN-CONTAINING PROTEIN 4"/>
    <property type="match status" value="1"/>
</dbReference>
<dbReference type="CDD" id="cd00112">
    <property type="entry name" value="LDLa"/>
    <property type="match status" value="1"/>
</dbReference>
<name>A0A6P6DTA1_OCTDE</name>
<keyword evidence="13" id="KW-0449">Lipoprotein</keyword>
<dbReference type="FunCoup" id="A0A6P6DTA1">
    <property type="interactions" value="810"/>
</dbReference>
<dbReference type="GeneID" id="101576086"/>
<evidence type="ECO:0000256" key="5">
    <source>
        <dbReference type="ARBA" id="ARBA00022753"/>
    </source>
</evidence>
<keyword evidence="12" id="KW-1185">Reference proteome</keyword>
<dbReference type="PROSITE" id="PS50068">
    <property type="entry name" value="LDLRA_2"/>
    <property type="match status" value="1"/>
</dbReference>